<dbReference type="InterPro" id="IPR046593">
    <property type="entry name" value="DUF6651"/>
</dbReference>
<evidence type="ECO:0000313" key="3">
    <source>
        <dbReference type="EMBL" id="QHJ01644.1"/>
    </source>
</evidence>
<keyword evidence="4" id="KW-1185">Reference proteome</keyword>
<dbReference type="EMBL" id="CP047650">
    <property type="protein sequence ID" value="QHJ01644.1"/>
    <property type="molecule type" value="Genomic_DNA"/>
</dbReference>
<dbReference type="Proteomes" id="UP000464787">
    <property type="component" value="Chromosome"/>
</dbReference>
<feature type="region of interest" description="Disordered" evidence="1">
    <location>
        <begin position="207"/>
        <end position="260"/>
    </location>
</feature>
<reference evidence="3 4" key="1">
    <citation type="submission" date="2020-01" db="EMBL/GenBank/DDBJ databases">
        <title>Genome sequencing of strain KACC 21265.</title>
        <authorList>
            <person name="Heo J."/>
            <person name="Kim S.-J."/>
            <person name="Kim J.-S."/>
            <person name="Hong S.-B."/>
            <person name="Kwon S.-W."/>
        </authorList>
    </citation>
    <scope>NUCLEOTIDE SEQUENCE [LARGE SCALE GENOMIC DNA]</scope>
    <source>
        <strain evidence="3 4">KACC 21265</strain>
    </source>
</reference>
<name>A0A857JEL2_9BURK</name>
<dbReference type="AlphaFoldDB" id="A0A857JEL2"/>
<gene>
    <name evidence="3" type="ORF">GT347_20265</name>
</gene>
<evidence type="ECO:0000256" key="1">
    <source>
        <dbReference type="SAM" id="MobiDB-lite"/>
    </source>
</evidence>
<dbReference type="Pfam" id="PF20356">
    <property type="entry name" value="DUF6651"/>
    <property type="match status" value="1"/>
</dbReference>
<dbReference type="KEGG" id="xyk:GT347_20265"/>
<feature type="compositionally biased region" description="Gly residues" evidence="1">
    <location>
        <begin position="211"/>
        <end position="227"/>
    </location>
</feature>
<protein>
    <recommendedName>
        <fullName evidence="2">DUF6651 domain-containing protein</fullName>
    </recommendedName>
</protein>
<feature type="compositionally biased region" description="Low complexity" evidence="1">
    <location>
        <begin position="238"/>
        <end position="251"/>
    </location>
</feature>
<proteinExistence type="predicted"/>
<feature type="domain" description="DUF6651" evidence="2">
    <location>
        <begin position="118"/>
        <end position="223"/>
    </location>
</feature>
<accession>A0A857JEL2</accession>
<sequence>MPFKLDANGAIVTQDVNGQKLPVFVHADGKETAFDGDSTIATISRLNGEAKSHRERAEAAETGLKAFEGIADPAAARKALDVVKNLDDKKLVDAGEVEKVKAEAIKSVRAEYEPIVAKAKDLEGQLYGEKIGGAFARSKFIAEKVAVPVDMVQATFGGRFKVVDGKTVAVDVNGQQIFSRTRHGEPADFEEALEILVDTYPHKDRILKGSGASGGGAQGSNGQGAGGKKSITRAQFNAMPPEAQRAAAAEANKGTTVITD</sequence>
<organism evidence="3 4">
    <name type="scientific">Xylophilus rhododendri</name>
    <dbReference type="NCBI Taxonomy" id="2697032"/>
    <lineage>
        <taxon>Bacteria</taxon>
        <taxon>Pseudomonadati</taxon>
        <taxon>Pseudomonadota</taxon>
        <taxon>Betaproteobacteria</taxon>
        <taxon>Burkholderiales</taxon>
        <taxon>Xylophilus</taxon>
    </lineage>
</organism>
<evidence type="ECO:0000313" key="4">
    <source>
        <dbReference type="Proteomes" id="UP000464787"/>
    </source>
</evidence>
<evidence type="ECO:0000259" key="2">
    <source>
        <dbReference type="Pfam" id="PF20356"/>
    </source>
</evidence>